<dbReference type="Gene3D" id="2.40.10.340">
    <property type="entry name" value="Rod shape-determining protein MreC, domain 1"/>
    <property type="match status" value="1"/>
</dbReference>
<dbReference type="PANTHER" id="PTHR34138">
    <property type="entry name" value="CELL SHAPE-DETERMINING PROTEIN MREC"/>
    <property type="match status" value="1"/>
</dbReference>
<dbReference type="AlphaFoldDB" id="A0A9W6B895"/>
<dbReference type="InterPro" id="IPR042177">
    <property type="entry name" value="Cell/Rod_1"/>
</dbReference>
<dbReference type="InterPro" id="IPR042175">
    <property type="entry name" value="Cell/Rod_MreC_2"/>
</dbReference>
<evidence type="ECO:0000313" key="7">
    <source>
        <dbReference type="Proteomes" id="UP001143545"/>
    </source>
</evidence>
<evidence type="ECO:0000256" key="1">
    <source>
        <dbReference type="ARBA" id="ARBA00009369"/>
    </source>
</evidence>
<evidence type="ECO:0000313" key="6">
    <source>
        <dbReference type="EMBL" id="GLB53520.1"/>
    </source>
</evidence>
<dbReference type="PANTHER" id="PTHR34138:SF1">
    <property type="entry name" value="CELL SHAPE-DETERMINING PROTEIN MREC"/>
    <property type="match status" value="1"/>
</dbReference>
<sequence length="263" mass="29225">MLFLLLFCFSLGTTIQSHIFHRNSFINSANWLTGGIYGTVADISGYFSLQTYNERLIDENARLREQLINTAGTATDSLVIDTIGQQEKYRLYKANVYKNSYVAAKNYLLINKGATAGIKKDMGVITSLGIVGIVENTSDNYAMVQSVLNTNSQVNASLKNTRHFGTLSWNPYEDDYQHVQLTDIPRQAPVKVGDTIITGGMSSIFPKGILIGTISSFSLTESKNAYIIDVKLSNDMTNVGYVYIINNADKKEIEELEDTLQNE</sequence>
<dbReference type="EMBL" id="BRVP01000018">
    <property type="protein sequence ID" value="GLB53520.1"/>
    <property type="molecule type" value="Genomic_DNA"/>
</dbReference>
<keyword evidence="3" id="KW-0133">Cell shape</keyword>
<dbReference type="InterPro" id="IPR007221">
    <property type="entry name" value="MreC"/>
</dbReference>
<dbReference type="GO" id="GO:0008360">
    <property type="term" value="P:regulation of cell shape"/>
    <property type="evidence" value="ECO:0007669"/>
    <property type="project" value="UniProtKB-KW"/>
</dbReference>
<evidence type="ECO:0000256" key="4">
    <source>
        <dbReference type="ARBA" id="ARBA00032089"/>
    </source>
</evidence>
<dbReference type="PIRSF" id="PIRSF038471">
    <property type="entry name" value="MreC"/>
    <property type="match status" value="1"/>
</dbReference>
<accession>A0A9W6B895</accession>
<dbReference type="InterPro" id="IPR055342">
    <property type="entry name" value="MreC_beta-barrel_core"/>
</dbReference>
<keyword evidence="7" id="KW-1185">Reference proteome</keyword>
<feature type="domain" description="Rod shape-determining protein MreC beta-barrel core" evidence="5">
    <location>
        <begin position="97"/>
        <end position="245"/>
    </location>
</feature>
<comment type="caution">
    <text evidence="6">The sequence shown here is derived from an EMBL/GenBank/DDBJ whole genome shotgun (WGS) entry which is preliminary data.</text>
</comment>
<dbReference type="NCBIfam" id="NF010532">
    <property type="entry name" value="PRK13922.9-3"/>
    <property type="match status" value="1"/>
</dbReference>
<gene>
    <name evidence="6" type="primary">mreC</name>
    <name evidence="6" type="ORF">NBRC110019_25610</name>
</gene>
<evidence type="ECO:0000256" key="3">
    <source>
        <dbReference type="ARBA" id="ARBA00022960"/>
    </source>
</evidence>
<name>A0A9W6B895_9FLAO</name>
<dbReference type="Pfam" id="PF04085">
    <property type="entry name" value="MreC"/>
    <property type="match status" value="1"/>
</dbReference>
<evidence type="ECO:0000259" key="5">
    <source>
        <dbReference type="Pfam" id="PF04085"/>
    </source>
</evidence>
<dbReference type="Gene3D" id="2.40.10.350">
    <property type="entry name" value="Rod shape-determining protein MreC, domain 2"/>
    <property type="match status" value="1"/>
</dbReference>
<protein>
    <recommendedName>
        <fullName evidence="2">Cell shape-determining protein MreC</fullName>
    </recommendedName>
    <alternativeName>
        <fullName evidence="4">Cell shape protein MreC</fullName>
    </alternativeName>
</protein>
<proteinExistence type="inferred from homology"/>
<dbReference type="GO" id="GO:0005886">
    <property type="term" value="C:plasma membrane"/>
    <property type="evidence" value="ECO:0007669"/>
    <property type="project" value="TreeGrafter"/>
</dbReference>
<organism evidence="6 7">
    <name type="scientific">Neptunitalea chrysea</name>
    <dbReference type="NCBI Taxonomy" id="1647581"/>
    <lineage>
        <taxon>Bacteria</taxon>
        <taxon>Pseudomonadati</taxon>
        <taxon>Bacteroidota</taxon>
        <taxon>Flavobacteriia</taxon>
        <taxon>Flavobacteriales</taxon>
        <taxon>Flavobacteriaceae</taxon>
        <taxon>Neptunitalea</taxon>
    </lineage>
</organism>
<dbReference type="Proteomes" id="UP001143545">
    <property type="component" value="Unassembled WGS sequence"/>
</dbReference>
<evidence type="ECO:0000256" key="2">
    <source>
        <dbReference type="ARBA" id="ARBA00013855"/>
    </source>
</evidence>
<comment type="similarity">
    <text evidence="1">Belongs to the MreC family.</text>
</comment>
<reference evidence="6" key="1">
    <citation type="submission" date="2022-07" db="EMBL/GenBank/DDBJ databases">
        <title>Taxonomy of Novel Oxalotrophic and Methylotrophic Bacteria.</title>
        <authorList>
            <person name="Sahin N."/>
            <person name="Tani A."/>
        </authorList>
    </citation>
    <scope>NUCLEOTIDE SEQUENCE</scope>
    <source>
        <strain evidence="6">AM327</strain>
    </source>
</reference>